<name>K6XFZ6_9ALTE</name>
<dbReference type="InterPro" id="IPR051266">
    <property type="entry name" value="CLCR"/>
</dbReference>
<dbReference type="InterPro" id="IPR002035">
    <property type="entry name" value="VWF_A"/>
</dbReference>
<dbReference type="RefSeq" id="WP_007620550.1">
    <property type="nucleotide sequence ID" value="NZ_BAEO01000031.1"/>
</dbReference>
<dbReference type="PANTHER" id="PTHR10579">
    <property type="entry name" value="CALCIUM-ACTIVATED CHLORIDE CHANNEL REGULATOR"/>
    <property type="match status" value="1"/>
</dbReference>
<dbReference type="Pfam" id="PF12034">
    <property type="entry name" value="YfbK_C"/>
    <property type="match status" value="1"/>
</dbReference>
<accession>K6XFZ6</accession>
<dbReference type="Proteomes" id="UP000006327">
    <property type="component" value="Unassembled WGS sequence"/>
</dbReference>
<dbReference type="OrthoDB" id="9805121at2"/>
<dbReference type="STRING" id="493475.GARC_2608"/>
<dbReference type="CDD" id="cd01465">
    <property type="entry name" value="vWA_subgroup"/>
    <property type="match status" value="1"/>
</dbReference>
<dbReference type="PANTHER" id="PTHR10579:SF43">
    <property type="entry name" value="ZINC FINGER (C3HC4-TYPE RING FINGER) FAMILY PROTEIN"/>
    <property type="match status" value="1"/>
</dbReference>
<evidence type="ECO:0000313" key="2">
    <source>
        <dbReference type="EMBL" id="GAC19574.1"/>
    </source>
</evidence>
<evidence type="ECO:0000313" key="3">
    <source>
        <dbReference type="Proteomes" id="UP000006327"/>
    </source>
</evidence>
<dbReference type="Pfam" id="PF00092">
    <property type="entry name" value="VWA"/>
    <property type="match status" value="1"/>
</dbReference>
<organism evidence="2 3">
    <name type="scientific">Paraglaciecola arctica BSs20135</name>
    <dbReference type="NCBI Taxonomy" id="493475"/>
    <lineage>
        <taxon>Bacteria</taxon>
        <taxon>Pseudomonadati</taxon>
        <taxon>Pseudomonadota</taxon>
        <taxon>Gammaproteobacteria</taxon>
        <taxon>Alteromonadales</taxon>
        <taxon>Alteromonadaceae</taxon>
        <taxon>Paraglaciecola</taxon>
    </lineage>
</organism>
<dbReference type="AlphaFoldDB" id="K6XFZ6"/>
<dbReference type="SMART" id="SM00327">
    <property type="entry name" value="VWA"/>
    <property type="match status" value="1"/>
</dbReference>
<evidence type="ECO:0000259" key="1">
    <source>
        <dbReference type="PROSITE" id="PS50234"/>
    </source>
</evidence>
<dbReference type="InterPro" id="IPR022156">
    <property type="entry name" value="Uncharacterised_YfbK_N"/>
</dbReference>
<dbReference type="PROSITE" id="PS51257">
    <property type="entry name" value="PROKAR_LIPOPROTEIN"/>
    <property type="match status" value="1"/>
</dbReference>
<dbReference type="PROSITE" id="PS50234">
    <property type="entry name" value="VWFA"/>
    <property type="match status" value="1"/>
</dbReference>
<keyword evidence="3" id="KW-1185">Reference proteome</keyword>
<dbReference type="Pfam" id="PF12450">
    <property type="entry name" value="vWF_A"/>
    <property type="match status" value="1"/>
</dbReference>
<dbReference type="SUPFAM" id="SSF53300">
    <property type="entry name" value="vWA-like"/>
    <property type="match status" value="1"/>
</dbReference>
<proteinExistence type="predicted"/>
<dbReference type="EMBL" id="BAEO01000031">
    <property type="protein sequence ID" value="GAC19574.1"/>
    <property type="molecule type" value="Genomic_DNA"/>
</dbReference>
<dbReference type="InterPro" id="IPR036465">
    <property type="entry name" value="vWFA_dom_sf"/>
</dbReference>
<protein>
    <submittedName>
        <fullName evidence="2">von Willebrand factor type A</fullName>
    </submittedName>
</protein>
<dbReference type="Gene3D" id="3.40.50.410">
    <property type="entry name" value="von Willebrand factor, type A domain"/>
    <property type="match status" value="1"/>
</dbReference>
<sequence>MKNFNKQSNKISSIKTLVISGTLVALTLACSSGTKEIKTSEATKEQPKPVVVVKRRVEGDLLRESMADVHIQAKGSAYHLPQNFRAVSPIVNTENYQHYPENGIKSVLQDPVSTFSIDVDTGSYTNIRRMINQGVLPPADAIRIEEFINYFDYNYPQQSTTGSDTPFSIDTAISTSPWAEQRHIMRIGLKGFSPDVDQITGRNLVFLLDVSGSMNHPNKLPLLTRSLELLTAQLNENDSVSIVVYAGASGVVLEPTQGDQKAKIKQALTSLSAGGSTNGQAGIELAYNMAEQAFIKGGVNRVILATDGDFNVGMSNHQQLIELIKHKRHKGIALTTLGFGQGNYNDHLMEQLADAGNGNYAYIDNINEARKVLVDEMNGTLLTIAKDVKIQVEFNPNLVAEYRLLGYENRALNREDFNNDKVDAGEIGAGHTVTALYEITLNTSENRYLDPLRYQKTQVKNEVQEQNNQFSNELALVKLRYKAVNSEGNIGDKSNEKSHLIKRAVMISQITDFTKQSNDFRFATSVAGFAHLLKQSDYWQDMSYQQIIDIAQQSKGKDEFGYRAEFINLVRSSASLQVNMPDPSKIESKTESKLQSAELNIQGFTRSIEAKATLLTAH</sequence>
<dbReference type="eggNOG" id="COG2304">
    <property type="taxonomic scope" value="Bacteria"/>
</dbReference>
<dbReference type="InterPro" id="IPR021908">
    <property type="entry name" value="YfbK_C"/>
</dbReference>
<reference evidence="2 3" key="1">
    <citation type="journal article" date="2017" name="Antonie Van Leeuwenhoek">
        <title>Rhizobium rhizosphaerae sp. nov., a novel species isolated from rice rhizosphere.</title>
        <authorList>
            <person name="Zhao J.J."/>
            <person name="Zhang J."/>
            <person name="Zhang R.J."/>
            <person name="Zhang C.W."/>
            <person name="Yin H.Q."/>
            <person name="Zhang X.X."/>
        </authorList>
    </citation>
    <scope>NUCLEOTIDE SEQUENCE [LARGE SCALE GENOMIC DNA]</scope>
    <source>
        <strain evidence="2 3">BSs20135</strain>
    </source>
</reference>
<comment type="caution">
    <text evidence="2">The sequence shown here is derived from an EMBL/GenBank/DDBJ whole genome shotgun (WGS) entry which is preliminary data.</text>
</comment>
<gene>
    <name evidence="2" type="ORF">GARC_2608</name>
</gene>
<feature type="domain" description="VWFA" evidence="1">
    <location>
        <begin position="203"/>
        <end position="377"/>
    </location>
</feature>